<name>A0A450TNE3_9GAMM</name>
<dbReference type="AlphaFoldDB" id="A0A450TNE3"/>
<protein>
    <submittedName>
        <fullName evidence="2">Uncharacterized protein</fullName>
    </submittedName>
</protein>
<evidence type="ECO:0000313" key="2">
    <source>
        <dbReference type="EMBL" id="VFJ69271.1"/>
    </source>
</evidence>
<proteinExistence type="predicted"/>
<sequence>MCCREDTRMVLFRRSTENGMIFRNFPARISSYDRSEQITIKTPNSDWKSKDAGYSMHVCEPTGRWGSHAISTGFQSIWGRFRALCPVWRIGFTPLSGRSSITRSKKVSIRCRECPPWRSEKPTHSRTPRQEDTSGKTSGPSGLNADYHIPYNFHWFPSRSSGTSGLFGMPRGSGTPRRTFPAMIFL</sequence>
<reference evidence="2" key="1">
    <citation type="submission" date="2019-02" db="EMBL/GenBank/DDBJ databases">
        <authorList>
            <person name="Gruber-Vodicka R. H."/>
            <person name="Seah K. B. B."/>
        </authorList>
    </citation>
    <scope>NUCLEOTIDE SEQUENCE</scope>
    <source>
        <strain evidence="2">BECK_BZ131</strain>
    </source>
</reference>
<accession>A0A450TNE3</accession>
<dbReference type="EMBL" id="CAADFE010000018">
    <property type="protein sequence ID" value="VFJ69271.1"/>
    <property type="molecule type" value="Genomic_DNA"/>
</dbReference>
<gene>
    <name evidence="2" type="ORF">BECKFW1821C_GA0114237_101832</name>
</gene>
<feature type="compositionally biased region" description="Basic and acidic residues" evidence="1">
    <location>
        <begin position="115"/>
        <end position="134"/>
    </location>
</feature>
<organism evidence="2">
    <name type="scientific">Candidatus Kentrum sp. FW</name>
    <dbReference type="NCBI Taxonomy" id="2126338"/>
    <lineage>
        <taxon>Bacteria</taxon>
        <taxon>Pseudomonadati</taxon>
        <taxon>Pseudomonadota</taxon>
        <taxon>Gammaproteobacteria</taxon>
        <taxon>Candidatus Kentrum</taxon>
    </lineage>
</organism>
<evidence type="ECO:0000256" key="1">
    <source>
        <dbReference type="SAM" id="MobiDB-lite"/>
    </source>
</evidence>
<feature type="region of interest" description="Disordered" evidence="1">
    <location>
        <begin position="115"/>
        <end position="142"/>
    </location>
</feature>